<sequence>MKNINEFLDCIWKVRDPILSTLVILENEAIECIDEARAMRSTFDLRPRPSFLEPFFSRSS</sequence>
<name>A0A2P2QW72_RHIMU</name>
<dbReference type="EMBL" id="GGEC01090762">
    <property type="protein sequence ID" value="MBX71246.1"/>
    <property type="molecule type" value="Transcribed_RNA"/>
</dbReference>
<accession>A0A2P2QW72</accession>
<reference evidence="1" key="1">
    <citation type="submission" date="2018-02" db="EMBL/GenBank/DDBJ databases">
        <title>Rhizophora mucronata_Transcriptome.</title>
        <authorList>
            <person name="Meera S.P."/>
            <person name="Sreeshan A."/>
            <person name="Augustine A."/>
        </authorList>
    </citation>
    <scope>NUCLEOTIDE SEQUENCE</scope>
    <source>
        <tissue evidence="1">Leaf</tissue>
    </source>
</reference>
<dbReference type="AlphaFoldDB" id="A0A2P2QW72"/>
<organism evidence="1">
    <name type="scientific">Rhizophora mucronata</name>
    <name type="common">Asiatic mangrove</name>
    <dbReference type="NCBI Taxonomy" id="61149"/>
    <lineage>
        <taxon>Eukaryota</taxon>
        <taxon>Viridiplantae</taxon>
        <taxon>Streptophyta</taxon>
        <taxon>Embryophyta</taxon>
        <taxon>Tracheophyta</taxon>
        <taxon>Spermatophyta</taxon>
        <taxon>Magnoliopsida</taxon>
        <taxon>eudicotyledons</taxon>
        <taxon>Gunneridae</taxon>
        <taxon>Pentapetalae</taxon>
        <taxon>rosids</taxon>
        <taxon>fabids</taxon>
        <taxon>Malpighiales</taxon>
        <taxon>Rhizophoraceae</taxon>
        <taxon>Rhizophora</taxon>
    </lineage>
</organism>
<proteinExistence type="predicted"/>
<evidence type="ECO:0000313" key="1">
    <source>
        <dbReference type="EMBL" id="MBX71246.1"/>
    </source>
</evidence>
<protein>
    <submittedName>
        <fullName evidence="1">Uncharacterized protein</fullName>
    </submittedName>
</protein>